<feature type="transmembrane region" description="Helical" evidence="5">
    <location>
        <begin position="18"/>
        <end position="35"/>
    </location>
</feature>
<keyword evidence="5" id="KW-0812">Transmembrane</keyword>
<evidence type="ECO:0000313" key="7">
    <source>
        <dbReference type="EMBL" id="CAD9476930.1"/>
    </source>
</evidence>
<feature type="region of interest" description="Disordered" evidence="4">
    <location>
        <begin position="80"/>
        <end position="128"/>
    </location>
</feature>
<accession>A0A7S2MD68</accession>
<dbReference type="GO" id="GO:0016020">
    <property type="term" value="C:membrane"/>
    <property type="evidence" value="ECO:0007669"/>
    <property type="project" value="TreeGrafter"/>
</dbReference>
<dbReference type="EMBL" id="HBGV01004487">
    <property type="protein sequence ID" value="CAD9476930.1"/>
    <property type="molecule type" value="Transcribed_RNA"/>
</dbReference>
<dbReference type="GO" id="GO:0051213">
    <property type="term" value="F:dioxygenase activity"/>
    <property type="evidence" value="ECO:0007669"/>
    <property type="project" value="UniProtKB-KW"/>
</dbReference>
<gene>
    <name evidence="7" type="ORF">HTAM1171_LOCUS2701</name>
</gene>
<keyword evidence="5" id="KW-0472">Membrane</keyword>
<dbReference type="InterPro" id="IPR007803">
    <property type="entry name" value="Asp/Arg/Pro-Hydrxlase"/>
</dbReference>
<dbReference type="InterPro" id="IPR027443">
    <property type="entry name" value="IPNS-like_sf"/>
</dbReference>
<evidence type="ECO:0000259" key="6">
    <source>
        <dbReference type="Pfam" id="PF05118"/>
    </source>
</evidence>
<comment type="similarity">
    <text evidence="1">Belongs to the aspartyl/asparaginyl beta-hydroxylase family.</text>
</comment>
<evidence type="ECO:0000256" key="3">
    <source>
        <dbReference type="ARBA" id="ARBA00023002"/>
    </source>
</evidence>
<dbReference type="Pfam" id="PF05118">
    <property type="entry name" value="Asp_Arg_Hydrox"/>
    <property type="match status" value="1"/>
</dbReference>
<feature type="compositionally biased region" description="Gly residues" evidence="4">
    <location>
        <begin position="86"/>
        <end position="99"/>
    </location>
</feature>
<dbReference type="Gene3D" id="2.60.120.330">
    <property type="entry name" value="B-lactam Antibiotic, Isopenicillin N Synthase, Chain"/>
    <property type="match status" value="1"/>
</dbReference>
<evidence type="ECO:0000256" key="4">
    <source>
        <dbReference type="SAM" id="MobiDB-lite"/>
    </source>
</evidence>
<dbReference type="SUPFAM" id="SSF51197">
    <property type="entry name" value="Clavaminate synthase-like"/>
    <property type="match status" value="1"/>
</dbReference>
<dbReference type="PANTHER" id="PTHR46332:SF5">
    <property type="entry name" value="ASPARTATE BETA-HYDROXYLASE DOMAIN CONTAINING 2"/>
    <property type="match status" value="1"/>
</dbReference>
<dbReference type="AlphaFoldDB" id="A0A7S2MD68"/>
<protein>
    <recommendedName>
        <fullName evidence="6">Aspartyl/asparaginy/proline hydroxylase domain-containing protein</fullName>
    </recommendedName>
</protein>
<proteinExistence type="inferred from homology"/>
<dbReference type="PANTHER" id="PTHR46332">
    <property type="entry name" value="ASPARTATE BETA-HYDROXYLASE DOMAIN-CONTAINING PROTEIN 2"/>
    <property type="match status" value="1"/>
</dbReference>
<name>A0A7S2MD68_9STRA</name>
<feature type="domain" description="Aspartyl/asparaginy/proline hydroxylase" evidence="6">
    <location>
        <begin position="249"/>
        <end position="403"/>
    </location>
</feature>
<keyword evidence="3" id="KW-0560">Oxidoreductase</keyword>
<evidence type="ECO:0000256" key="2">
    <source>
        <dbReference type="ARBA" id="ARBA00022964"/>
    </source>
</evidence>
<sequence length="440" mass="48986">MATTTANNKLPPSSSSPCYLLIMLWTTTSMMMIMMSNKHYCGAFLGSGSTTTITKTTSHFANMNTRSSNPSTLLVAPLSAKKTAKRGGGGGGGFGGGGSTSTNKKNKKKGRLISTLNDENKPKKKSNAQTYVKSEQDALLQSLATQSATNPIGRAVSSSPYYNTPDMDPFWELMPSLISSKFPQVSDDQLTRVAGFVRHTLNPGLPLEDEIINNPWRPHDEIHAYMPGLGPTQPFLDPSSLDLCQQLSTNYDTIQSEYKALLDDMSSKQKDRFQSVTSMNYDSGWKTLVLFYNGHRIPNFPYHLCPVTTKIMESVPLAGRIAGFNRQMPQSGIPLHSDGNNMWLTCQMGITIPSKDKAWIRVGEETKHWKEGECLLYDTTYEHETFNGSEEGEERVVLHVDFFNTLKMTEVEIEIMRYIYHLREEFMKAEGVAKVGAQIL</sequence>
<evidence type="ECO:0000256" key="5">
    <source>
        <dbReference type="SAM" id="Phobius"/>
    </source>
</evidence>
<organism evidence="7">
    <name type="scientific">Helicotheca tamesis</name>
    <dbReference type="NCBI Taxonomy" id="374047"/>
    <lineage>
        <taxon>Eukaryota</taxon>
        <taxon>Sar</taxon>
        <taxon>Stramenopiles</taxon>
        <taxon>Ochrophyta</taxon>
        <taxon>Bacillariophyta</taxon>
        <taxon>Mediophyceae</taxon>
        <taxon>Lithodesmiophycidae</taxon>
        <taxon>Lithodesmiales</taxon>
        <taxon>Lithodesmiaceae</taxon>
        <taxon>Helicotheca</taxon>
    </lineage>
</organism>
<dbReference type="InterPro" id="IPR051821">
    <property type="entry name" value="Asp/Asn_beta-hydroxylase"/>
</dbReference>
<evidence type="ECO:0000256" key="1">
    <source>
        <dbReference type="ARBA" id="ARBA00007730"/>
    </source>
</evidence>
<reference evidence="7" key="1">
    <citation type="submission" date="2021-01" db="EMBL/GenBank/DDBJ databases">
        <authorList>
            <person name="Corre E."/>
            <person name="Pelletier E."/>
            <person name="Niang G."/>
            <person name="Scheremetjew M."/>
            <person name="Finn R."/>
            <person name="Kale V."/>
            <person name="Holt S."/>
            <person name="Cochrane G."/>
            <person name="Meng A."/>
            <person name="Brown T."/>
            <person name="Cohen L."/>
        </authorList>
    </citation>
    <scope>NUCLEOTIDE SEQUENCE</scope>
    <source>
        <strain evidence="7">CCMP826</strain>
    </source>
</reference>
<keyword evidence="5" id="KW-1133">Transmembrane helix</keyword>
<keyword evidence="2" id="KW-0223">Dioxygenase</keyword>